<evidence type="ECO:0000313" key="8">
    <source>
        <dbReference type="Proteomes" id="UP000251571"/>
    </source>
</evidence>
<dbReference type="Gene3D" id="3.60.40.10">
    <property type="entry name" value="PPM-type phosphatase domain"/>
    <property type="match status" value="1"/>
</dbReference>
<protein>
    <submittedName>
        <fullName evidence="6">Sigma-B regulation protein RsbU (Phosphoserine phosphatase)</fullName>
    </submittedName>
</protein>
<evidence type="ECO:0000313" key="6">
    <source>
        <dbReference type="EMBL" id="SSA49338.1"/>
    </source>
</evidence>
<reference evidence="5 7" key="2">
    <citation type="submission" date="2018-03" db="EMBL/GenBank/DDBJ databases">
        <title>Genomic Encyclopedia of Archaeal and Bacterial Type Strains, Phase II (KMG-II): from individual species to whole genera.</title>
        <authorList>
            <person name="Goeker M."/>
        </authorList>
    </citation>
    <scope>NUCLEOTIDE SEQUENCE [LARGE SCALE GENOMIC DNA]</scope>
    <source>
        <strain evidence="5 7">DSM 25227</strain>
    </source>
</reference>
<feature type="coiled-coil region" evidence="3">
    <location>
        <begin position="144"/>
        <end position="181"/>
    </location>
</feature>
<organism evidence="6 8">
    <name type="scientific">Jannaschia seohaensis</name>
    <dbReference type="NCBI Taxonomy" id="475081"/>
    <lineage>
        <taxon>Bacteria</taxon>
        <taxon>Pseudomonadati</taxon>
        <taxon>Pseudomonadota</taxon>
        <taxon>Alphaproteobacteria</taxon>
        <taxon>Rhodobacterales</taxon>
        <taxon>Roseobacteraceae</taxon>
        <taxon>Jannaschia</taxon>
    </lineage>
</organism>
<dbReference type="InterPro" id="IPR001932">
    <property type="entry name" value="PPM-type_phosphatase-like_dom"/>
</dbReference>
<reference evidence="6 8" key="1">
    <citation type="submission" date="2016-10" db="EMBL/GenBank/DDBJ databases">
        <authorList>
            <person name="Cai Z."/>
        </authorList>
    </citation>
    <scope>NUCLEOTIDE SEQUENCE [LARGE SCALE GENOMIC DNA]</scope>
    <source>
        <strain evidence="6 8">DSM 25227</strain>
    </source>
</reference>
<dbReference type="PANTHER" id="PTHR43156">
    <property type="entry name" value="STAGE II SPORULATION PROTEIN E-RELATED"/>
    <property type="match status" value="1"/>
</dbReference>
<evidence type="ECO:0000256" key="3">
    <source>
        <dbReference type="SAM" id="Coils"/>
    </source>
</evidence>
<gene>
    <name evidence="5" type="ORF">BCF38_109143</name>
    <name evidence="6" type="ORF">SAMN05421539_109143</name>
</gene>
<sequence length="427" mass="46840">MKAVEPSMPSPSIRTAPYRVLVVDDSAAQRRLVAAVLKKTGMEVITASSAEQALQICGGPEGDRIRIIISDWQMPGLNGPEFCAAFRKMPRASFTYFILVTSHTETRTKTAGLSAGADDFLTRPIDLSELHARIAAGRRILDMQEELEHRNHEIQKSLSDLQAMKELVDRDLDEARKLQRSFLPGETRRVGQSDLSLRLLPCQQIGGDLVGWFDLSETEVALYSVDVSGHGIASALMTGRLAGLFKDTDVGRSIAFSEPEGPADPPEQVMRRLNELMMQHFNTDIYFTAVLAYVDLVTGHVRMCRAGHPHLLIRRADGRVERVGAEGFPVGMLPDLTYEGQTAQLHPGDLVFAYSDGLTESMDTWGDMLEEEGLIRLLAAARPDATGAIDDIEAGLRAHAGIQGFDDDVSMVAMLFRPTEPVVLAAE</sequence>
<dbReference type="Proteomes" id="UP000251571">
    <property type="component" value="Unassembled WGS sequence"/>
</dbReference>
<dbReference type="SMART" id="SM00448">
    <property type="entry name" value="REC"/>
    <property type="match status" value="1"/>
</dbReference>
<dbReference type="InterPro" id="IPR011006">
    <property type="entry name" value="CheY-like_superfamily"/>
</dbReference>
<dbReference type="GO" id="GO:0000160">
    <property type="term" value="P:phosphorelay signal transduction system"/>
    <property type="evidence" value="ECO:0007669"/>
    <property type="project" value="InterPro"/>
</dbReference>
<dbReference type="Proteomes" id="UP000245839">
    <property type="component" value="Unassembled WGS sequence"/>
</dbReference>
<keyword evidence="1" id="KW-0378">Hydrolase</keyword>
<dbReference type="EMBL" id="UETC01000009">
    <property type="protein sequence ID" value="SSA49338.1"/>
    <property type="molecule type" value="Genomic_DNA"/>
</dbReference>
<dbReference type="PROSITE" id="PS50110">
    <property type="entry name" value="RESPONSE_REGULATORY"/>
    <property type="match status" value="1"/>
</dbReference>
<dbReference type="InterPro" id="IPR036457">
    <property type="entry name" value="PPM-type-like_dom_sf"/>
</dbReference>
<dbReference type="SMART" id="SM00331">
    <property type="entry name" value="PP2C_SIG"/>
    <property type="match status" value="1"/>
</dbReference>
<keyword evidence="7" id="KW-1185">Reference proteome</keyword>
<dbReference type="EMBL" id="QGDJ01000009">
    <property type="protein sequence ID" value="PWJ16258.1"/>
    <property type="molecule type" value="Genomic_DNA"/>
</dbReference>
<evidence type="ECO:0000256" key="1">
    <source>
        <dbReference type="ARBA" id="ARBA00022801"/>
    </source>
</evidence>
<feature type="domain" description="Response regulatory" evidence="4">
    <location>
        <begin position="19"/>
        <end position="138"/>
    </location>
</feature>
<feature type="modified residue" description="4-aspartylphosphate" evidence="2">
    <location>
        <position position="71"/>
    </location>
</feature>
<dbReference type="AlphaFoldDB" id="A0A2Y9B1I2"/>
<keyword evidence="2" id="KW-0597">Phosphoprotein</keyword>
<proteinExistence type="predicted"/>
<evidence type="ECO:0000256" key="2">
    <source>
        <dbReference type="PROSITE-ProRule" id="PRU00169"/>
    </source>
</evidence>
<dbReference type="Pfam" id="PF00072">
    <property type="entry name" value="Response_reg"/>
    <property type="match status" value="1"/>
</dbReference>
<dbReference type="Pfam" id="PF07228">
    <property type="entry name" value="SpoIIE"/>
    <property type="match status" value="1"/>
</dbReference>
<evidence type="ECO:0000313" key="7">
    <source>
        <dbReference type="Proteomes" id="UP000245839"/>
    </source>
</evidence>
<dbReference type="GO" id="GO:0016791">
    <property type="term" value="F:phosphatase activity"/>
    <property type="evidence" value="ECO:0007669"/>
    <property type="project" value="TreeGrafter"/>
</dbReference>
<dbReference type="Gene3D" id="3.40.50.2300">
    <property type="match status" value="1"/>
</dbReference>
<dbReference type="PANTHER" id="PTHR43156:SF2">
    <property type="entry name" value="STAGE II SPORULATION PROTEIN E"/>
    <property type="match status" value="1"/>
</dbReference>
<name>A0A2Y9B1I2_9RHOB</name>
<dbReference type="InterPro" id="IPR052016">
    <property type="entry name" value="Bact_Sigma-Reg"/>
</dbReference>
<dbReference type="InterPro" id="IPR001789">
    <property type="entry name" value="Sig_transdc_resp-reg_receiver"/>
</dbReference>
<evidence type="ECO:0000259" key="4">
    <source>
        <dbReference type="PROSITE" id="PS50110"/>
    </source>
</evidence>
<accession>A0A2Y9B1I2</accession>
<dbReference type="RefSeq" id="WP_170125467.1">
    <property type="nucleotide sequence ID" value="NZ_QGDJ01000009.1"/>
</dbReference>
<dbReference type="SUPFAM" id="SSF52172">
    <property type="entry name" value="CheY-like"/>
    <property type="match status" value="1"/>
</dbReference>
<dbReference type="SUPFAM" id="SSF81606">
    <property type="entry name" value="PP2C-like"/>
    <property type="match status" value="1"/>
</dbReference>
<keyword evidence="3" id="KW-0175">Coiled coil</keyword>
<evidence type="ECO:0000313" key="5">
    <source>
        <dbReference type="EMBL" id="PWJ16258.1"/>
    </source>
</evidence>